<keyword evidence="4" id="KW-0997">Cell inner membrane</keyword>
<sequence>MITDTRAFTILLAAGGSFAVLAAAFGFQYLGGLAPCQLCLWQRWPHAAAVLIGLMALIVTRGPVARLLPLLGALAALTTAGIGAFHVGVEQKWWEGLASCTAGSISGISAADLLNPDVDVGAVVRCDEIAWQLFGISMAGWNVILSVCLALLWVASFRRTVR</sequence>
<evidence type="ECO:0000256" key="12">
    <source>
        <dbReference type="ARBA" id="ARBA00037310"/>
    </source>
</evidence>
<keyword evidence="7 16" id="KW-1133">Transmembrane helix</keyword>
<protein>
    <recommendedName>
        <fullName evidence="15">Putative protein-disulfide oxidoreductase DsbI</fullName>
    </recommendedName>
</protein>
<evidence type="ECO:0000256" key="15">
    <source>
        <dbReference type="ARBA" id="ARBA00039389"/>
    </source>
</evidence>
<gene>
    <name evidence="17" type="ORF">QF092_02605</name>
</gene>
<feature type="transmembrane region" description="Helical" evidence="16">
    <location>
        <begin position="7"/>
        <end position="31"/>
    </location>
</feature>
<evidence type="ECO:0000256" key="1">
    <source>
        <dbReference type="ARBA" id="ARBA00004429"/>
    </source>
</evidence>
<comment type="subunit">
    <text evidence="14">Interacts with DsbL.</text>
</comment>
<feature type="transmembrane region" description="Helical" evidence="16">
    <location>
        <begin position="43"/>
        <end position="60"/>
    </location>
</feature>
<evidence type="ECO:0000256" key="11">
    <source>
        <dbReference type="ARBA" id="ARBA00023284"/>
    </source>
</evidence>
<evidence type="ECO:0000256" key="7">
    <source>
        <dbReference type="ARBA" id="ARBA00022989"/>
    </source>
</evidence>
<dbReference type="InterPro" id="IPR003752">
    <property type="entry name" value="DiS_bond_form_DsbB/BdbC"/>
</dbReference>
<reference evidence="17 18" key="1">
    <citation type="submission" date="2023-04" db="EMBL/GenBank/DDBJ databases">
        <title>YMD61, complete Genome.</title>
        <authorList>
            <person name="Zhang J."/>
        </authorList>
    </citation>
    <scope>NUCLEOTIDE SEQUENCE [LARGE SCALE GENOMIC DNA]</scope>
    <source>
        <strain evidence="17 18">YMD61</strain>
    </source>
</reference>
<evidence type="ECO:0000256" key="8">
    <source>
        <dbReference type="ARBA" id="ARBA00023002"/>
    </source>
</evidence>
<keyword evidence="5 16" id="KW-0812">Transmembrane</keyword>
<dbReference type="InterPro" id="IPR024199">
    <property type="entry name" value="Uncharacterised_DsbB"/>
</dbReference>
<evidence type="ECO:0000256" key="2">
    <source>
        <dbReference type="ARBA" id="ARBA00022448"/>
    </source>
</evidence>
<keyword evidence="9 16" id="KW-0472">Membrane</keyword>
<organism evidence="17 18">
    <name type="scientific">Fuscovulum ytuae</name>
    <dbReference type="NCBI Taxonomy" id="3042299"/>
    <lineage>
        <taxon>Bacteria</taxon>
        <taxon>Pseudomonadati</taxon>
        <taxon>Pseudomonadota</taxon>
        <taxon>Alphaproteobacteria</taxon>
        <taxon>Rhodobacterales</taxon>
        <taxon>Paracoccaceae</taxon>
        <taxon>Fuscovulum</taxon>
    </lineage>
</organism>
<evidence type="ECO:0000313" key="17">
    <source>
        <dbReference type="EMBL" id="WGV16725.1"/>
    </source>
</evidence>
<dbReference type="InterPro" id="IPR023380">
    <property type="entry name" value="DsbB-like_sf"/>
</dbReference>
<keyword evidence="2" id="KW-0813">Transport</keyword>
<dbReference type="PIRSF" id="PIRSF033913">
    <property type="entry name" value="S-S_format_DsbB"/>
    <property type="match status" value="1"/>
</dbReference>
<comment type="function">
    <text evidence="12">Required for disulfide bond formation in some proteins. Part of a redox system composed of DsbI and DsbL that mediates formation of an essential disulfide bond in AssT.</text>
</comment>
<keyword evidence="3" id="KW-1003">Cell membrane</keyword>
<dbReference type="Gene3D" id="1.20.1550.10">
    <property type="entry name" value="DsbB-like"/>
    <property type="match status" value="1"/>
</dbReference>
<name>A0ABY8Q913_9RHOB</name>
<proteinExistence type="inferred from homology"/>
<dbReference type="Proteomes" id="UP001230978">
    <property type="component" value="Chromosome"/>
</dbReference>
<feature type="transmembrane region" description="Helical" evidence="16">
    <location>
        <begin position="129"/>
        <end position="155"/>
    </location>
</feature>
<dbReference type="PANTHER" id="PTHR36570">
    <property type="entry name" value="DISULFIDE BOND FORMATION PROTEIN B"/>
    <property type="match status" value="1"/>
</dbReference>
<keyword evidence="11" id="KW-0676">Redox-active center</keyword>
<evidence type="ECO:0000256" key="4">
    <source>
        <dbReference type="ARBA" id="ARBA00022519"/>
    </source>
</evidence>
<evidence type="ECO:0000256" key="9">
    <source>
        <dbReference type="ARBA" id="ARBA00023136"/>
    </source>
</evidence>
<accession>A0ABY8Q913</accession>
<comment type="subcellular location">
    <subcellularLocation>
        <location evidence="1">Cell inner membrane</location>
        <topology evidence="1">Multi-pass membrane protein</topology>
    </subcellularLocation>
</comment>
<evidence type="ECO:0000256" key="5">
    <source>
        <dbReference type="ARBA" id="ARBA00022692"/>
    </source>
</evidence>
<comment type="similarity">
    <text evidence="13">Belongs to the DsbB family. DsbI subfamily.</text>
</comment>
<dbReference type="PANTHER" id="PTHR36570:SF1">
    <property type="entry name" value="PROTEIN-DISULFIDE OXIDOREDUCTASE DSBI"/>
    <property type="match status" value="1"/>
</dbReference>
<dbReference type="RefSeq" id="WP_281467356.1">
    <property type="nucleotide sequence ID" value="NZ_CP124535.1"/>
</dbReference>
<evidence type="ECO:0000256" key="13">
    <source>
        <dbReference type="ARBA" id="ARBA00038060"/>
    </source>
</evidence>
<evidence type="ECO:0000256" key="10">
    <source>
        <dbReference type="ARBA" id="ARBA00023157"/>
    </source>
</evidence>
<feature type="transmembrane region" description="Helical" evidence="16">
    <location>
        <begin position="67"/>
        <end position="89"/>
    </location>
</feature>
<dbReference type="SUPFAM" id="SSF158442">
    <property type="entry name" value="DsbB-like"/>
    <property type="match status" value="1"/>
</dbReference>
<evidence type="ECO:0000313" key="18">
    <source>
        <dbReference type="Proteomes" id="UP001230978"/>
    </source>
</evidence>
<evidence type="ECO:0000256" key="14">
    <source>
        <dbReference type="ARBA" id="ARBA00038526"/>
    </source>
</evidence>
<dbReference type="Pfam" id="PF02600">
    <property type="entry name" value="DsbB"/>
    <property type="match status" value="1"/>
</dbReference>
<evidence type="ECO:0000256" key="16">
    <source>
        <dbReference type="SAM" id="Phobius"/>
    </source>
</evidence>
<dbReference type="EMBL" id="CP124535">
    <property type="protein sequence ID" value="WGV16725.1"/>
    <property type="molecule type" value="Genomic_DNA"/>
</dbReference>
<dbReference type="InterPro" id="IPR050183">
    <property type="entry name" value="DsbB"/>
</dbReference>
<evidence type="ECO:0000256" key="3">
    <source>
        <dbReference type="ARBA" id="ARBA00022475"/>
    </source>
</evidence>
<keyword evidence="8" id="KW-0560">Oxidoreductase</keyword>
<keyword evidence="10" id="KW-1015">Disulfide bond</keyword>
<keyword evidence="18" id="KW-1185">Reference proteome</keyword>
<evidence type="ECO:0000256" key="6">
    <source>
        <dbReference type="ARBA" id="ARBA00022982"/>
    </source>
</evidence>
<keyword evidence="6" id="KW-0249">Electron transport</keyword>